<dbReference type="InterPro" id="IPR027417">
    <property type="entry name" value="P-loop_NTPase"/>
</dbReference>
<keyword evidence="2" id="KW-0067">ATP-binding</keyword>
<dbReference type="GO" id="GO:0004386">
    <property type="term" value="F:helicase activity"/>
    <property type="evidence" value="ECO:0007669"/>
    <property type="project" value="UniProtKB-KW"/>
</dbReference>
<dbReference type="Proteomes" id="UP001519332">
    <property type="component" value="Unassembled WGS sequence"/>
</dbReference>
<evidence type="ECO:0000313" key="3">
    <source>
        <dbReference type="Proteomes" id="UP001519332"/>
    </source>
</evidence>
<feature type="domain" description="SF4 helicase" evidence="1">
    <location>
        <begin position="9"/>
        <end position="79"/>
    </location>
</feature>
<accession>A0ABS4TXL7</accession>
<keyword evidence="3" id="KW-1185">Reference proteome</keyword>
<proteinExistence type="predicted"/>
<reference evidence="2 3" key="1">
    <citation type="submission" date="2021-03" db="EMBL/GenBank/DDBJ databases">
        <title>Sequencing the genomes of 1000 actinobacteria strains.</title>
        <authorList>
            <person name="Klenk H.-P."/>
        </authorList>
    </citation>
    <scope>NUCLEOTIDE SEQUENCE [LARGE SCALE GENOMIC DNA]</scope>
    <source>
        <strain evidence="2 3">DSM 46670</strain>
    </source>
</reference>
<gene>
    <name evidence="2" type="ORF">JOF56_009100</name>
</gene>
<keyword evidence="2" id="KW-0547">Nucleotide-binding</keyword>
<evidence type="ECO:0000259" key="1">
    <source>
        <dbReference type="Pfam" id="PF03796"/>
    </source>
</evidence>
<dbReference type="InterPro" id="IPR007694">
    <property type="entry name" value="DNA_helicase_DnaB-like_C"/>
</dbReference>
<name>A0ABS4TXL7_9PSEU</name>
<dbReference type="RefSeq" id="WP_209645651.1">
    <property type="nucleotide sequence ID" value="NZ_JAGINW010000001.1"/>
</dbReference>
<dbReference type="Gene3D" id="3.40.50.300">
    <property type="entry name" value="P-loop containing nucleotide triphosphate hydrolases"/>
    <property type="match status" value="1"/>
</dbReference>
<dbReference type="EMBL" id="JAGINW010000001">
    <property type="protein sequence ID" value="MBP2328715.1"/>
    <property type="molecule type" value="Genomic_DNA"/>
</dbReference>
<sequence length="92" mass="9779">MATKRQRGSVDALAGEIAKVATTGPLELVAIDPLASMTATAEPNASREREVSIIVRRLKELALRLELPVVVTAELRRFVAPGVKARSGTSEA</sequence>
<comment type="caution">
    <text evidence="2">The sequence shown here is derived from an EMBL/GenBank/DDBJ whole genome shotgun (WGS) entry which is preliminary data.</text>
</comment>
<organism evidence="2 3">
    <name type="scientific">Kibdelosporangium banguiense</name>
    <dbReference type="NCBI Taxonomy" id="1365924"/>
    <lineage>
        <taxon>Bacteria</taxon>
        <taxon>Bacillati</taxon>
        <taxon>Actinomycetota</taxon>
        <taxon>Actinomycetes</taxon>
        <taxon>Pseudonocardiales</taxon>
        <taxon>Pseudonocardiaceae</taxon>
        <taxon>Kibdelosporangium</taxon>
    </lineage>
</organism>
<keyword evidence="2" id="KW-0347">Helicase</keyword>
<dbReference type="SUPFAM" id="SSF52540">
    <property type="entry name" value="P-loop containing nucleoside triphosphate hydrolases"/>
    <property type="match status" value="1"/>
</dbReference>
<evidence type="ECO:0000313" key="2">
    <source>
        <dbReference type="EMBL" id="MBP2328715.1"/>
    </source>
</evidence>
<keyword evidence="2" id="KW-0378">Hydrolase</keyword>
<dbReference type="Pfam" id="PF03796">
    <property type="entry name" value="DnaB_C"/>
    <property type="match status" value="1"/>
</dbReference>
<protein>
    <submittedName>
        <fullName evidence="2">Replicative DNA helicase</fullName>
    </submittedName>
</protein>